<evidence type="ECO:0000256" key="3">
    <source>
        <dbReference type="ARBA" id="ARBA00022842"/>
    </source>
</evidence>
<keyword evidence="3" id="KW-0460">Magnesium</keyword>
<organism evidence="4 5">
    <name type="scientific">Desulfonema limicola</name>
    <dbReference type="NCBI Taxonomy" id="45656"/>
    <lineage>
        <taxon>Bacteria</taxon>
        <taxon>Pseudomonadati</taxon>
        <taxon>Thermodesulfobacteriota</taxon>
        <taxon>Desulfobacteria</taxon>
        <taxon>Desulfobacterales</taxon>
        <taxon>Desulfococcaceae</taxon>
        <taxon>Desulfonema</taxon>
    </lineage>
</organism>
<keyword evidence="2 4" id="KW-0378">Hydrolase</keyword>
<sequence>MPLAVFDLDHTLLNGDSNKSWNDFIAQENLVDRESHIKTNAEFSNDYHAGRLDIEAYIEFTMKILPCFDMDFLKNLRTRFIDIVVKPMITKKSLDLLARHRSKGDFLLLMTATNRFVAEPIADCLKMDELLCSEPLLIDGRYTGKMDGTACFKEGKVIHLERWLKKNKDLNLKDSWFYSDSHNDLPLLEKVDNPVAVNPDPVLLKAAEKRGWLIMDLRD</sequence>
<dbReference type="NCBIfam" id="TIGR01488">
    <property type="entry name" value="HAD-SF-IB"/>
    <property type="match status" value="1"/>
</dbReference>
<dbReference type="InterPro" id="IPR006385">
    <property type="entry name" value="HAD_hydro_SerB1"/>
</dbReference>
<evidence type="ECO:0000313" key="4">
    <source>
        <dbReference type="EMBL" id="QTA83348.1"/>
    </source>
</evidence>
<dbReference type="PANTHER" id="PTHR43344">
    <property type="entry name" value="PHOSPHOSERINE PHOSPHATASE"/>
    <property type="match status" value="1"/>
</dbReference>
<evidence type="ECO:0000313" key="5">
    <source>
        <dbReference type="Proteomes" id="UP000663720"/>
    </source>
</evidence>
<proteinExistence type="predicted"/>
<evidence type="ECO:0000256" key="1">
    <source>
        <dbReference type="ARBA" id="ARBA00022723"/>
    </source>
</evidence>
<dbReference type="GO" id="GO:0016787">
    <property type="term" value="F:hydrolase activity"/>
    <property type="evidence" value="ECO:0007669"/>
    <property type="project" value="UniProtKB-KW"/>
</dbReference>
<protein>
    <submittedName>
        <fullName evidence="4">HAD hydrolase, family IB</fullName>
    </submittedName>
</protein>
<dbReference type="CDD" id="cd02612">
    <property type="entry name" value="HAD_PGPPase"/>
    <property type="match status" value="1"/>
</dbReference>
<keyword evidence="5" id="KW-1185">Reference proteome</keyword>
<evidence type="ECO:0000256" key="2">
    <source>
        <dbReference type="ARBA" id="ARBA00022801"/>
    </source>
</evidence>
<name>A0A975BDJ8_9BACT</name>
<dbReference type="InterPro" id="IPR036412">
    <property type="entry name" value="HAD-like_sf"/>
</dbReference>
<reference evidence="4" key="1">
    <citation type="journal article" date="2021" name="Microb. Physiol.">
        <title>Proteogenomic Insights into the Physiology of Marine, Sulfate-Reducing, Filamentous Desulfonema limicola and Desulfonema magnum.</title>
        <authorList>
            <person name="Schnaars V."/>
            <person name="Wohlbrand L."/>
            <person name="Scheve S."/>
            <person name="Hinrichs C."/>
            <person name="Reinhardt R."/>
            <person name="Rabus R."/>
        </authorList>
    </citation>
    <scope>NUCLEOTIDE SEQUENCE</scope>
    <source>
        <strain evidence="4">5ac10</strain>
    </source>
</reference>
<dbReference type="RefSeq" id="WP_207689214.1">
    <property type="nucleotide sequence ID" value="NZ_CP061799.1"/>
</dbReference>
<dbReference type="Gene3D" id="3.40.50.1000">
    <property type="entry name" value="HAD superfamily/HAD-like"/>
    <property type="match status" value="1"/>
</dbReference>
<gene>
    <name evidence="4" type="ORF">dnl_57480</name>
</gene>
<dbReference type="PANTHER" id="PTHR43344:SF13">
    <property type="entry name" value="PHOSPHATASE RV3661-RELATED"/>
    <property type="match status" value="1"/>
</dbReference>
<dbReference type="InterPro" id="IPR050582">
    <property type="entry name" value="HAD-like_SerB"/>
</dbReference>
<dbReference type="Proteomes" id="UP000663720">
    <property type="component" value="Chromosome"/>
</dbReference>
<dbReference type="GO" id="GO:0046872">
    <property type="term" value="F:metal ion binding"/>
    <property type="evidence" value="ECO:0007669"/>
    <property type="project" value="UniProtKB-KW"/>
</dbReference>
<dbReference type="EMBL" id="CP061799">
    <property type="protein sequence ID" value="QTA83348.1"/>
    <property type="molecule type" value="Genomic_DNA"/>
</dbReference>
<dbReference type="AlphaFoldDB" id="A0A975BDJ8"/>
<dbReference type="KEGG" id="dli:dnl_57480"/>
<keyword evidence="1" id="KW-0479">Metal-binding</keyword>
<dbReference type="Gene3D" id="1.20.1440.100">
    <property type="entry name" value="SG protein - dephosphorylation function"/>
    <property type="match status" value="1"/>
</dbReference>
<dbReference type="NCBIfam" id="TIGR01490">
    <property type="entry name" value="HAD-SF-IB-hyp1"/>
    <property type="match status" value="1"/>
</dbReference>
<dbReference type="Pfam" id="PF12710">
    <property type="entry name" value="HAD"/>
    <property type="match status" value="1"/>
</dbReference>
<dbReference type="SUPFAM" id="SSF56784">
    <property type="entry name" value="HAD-like"/>
    <property type="match status" value="1"/>
</dbReference>
<dbReference type="InterPro" id="IPR023214">
    <property type="entry name" value="HAD_sf"/>
</dbReference>
<accession>A0A975BDJ8</accession>